<dbReference type="Proteomes" id="UP001145742">
    <property type="component" value="Unassembled WGS sequence"/>
</dbReference>
<evidence type="ECO:0000313" key="2">
    <source>
        <dbReference type="Proteomes" id="UP001145742"/>
    </source>
</evidence>
<protein>
    <submittedName>
        <fullName evidence="1">Rna-directed dna polymerase from mobile element jockey-like</fullName>
    </submittedName>
</protein>
<reference evidence="1" key="1">
    <citation type="submission" date="2019-10" db="EMBL/GenBank/DDBJ databases">
        <authorList>
            <person name="Soares A.E.R."/>
            <person name="Aleixo A."/>
            <person name="Schneider P."/>
            <person name="Miyaki C.Y."/>
            <person name="Schneider M.P."/>
            <person name="Mello C."/>
            <person name="Vasconcelos A.T.R."/>
        </authorList>
    </citation>
    <scope>NUCLEOTIDE SEQUENCE</scope>
    <source>
        <tissue evidence="1">Muscle</tissue>
    </source>
</reference>
<keyword evidence="2" id="KW-1185">Reference proteome</keyword>
<proteinExistence type="predicted"/>
<dbReference type="EMBL" id="WHWB01034429">
    <property type="protein sequence ID" value="KAJ7410020.1"/>
    <property type="molecule type" value="Genomic_DNA"/>
</dbReference>
<dbReference type="PANTHER" id="PTHR33332">
    <property type="entry name" value="REVERSE TRANSCRIPTASE DOMAIN-CONTAINING PROTEIN"/>
    <property type="match status" value="1"/>
</dbReference>
<sequence length="148" mass="17206">MQDLENKDHKSTIGEDPVRDHLKNLNLCKSMVNDEIHPQVLREQAAEIAKSLSIIFEKSWQSDKIMEKILLKAMLRHIENQEVIGNSQHGFTKRKSCLTKLVTFYDRVTALLDRSRSTEIVYLDLYKMFDTVLHDILVYIVEINGFDG</sequence>
<comment type="caution">
    <text evidence="1">The sequence shown here is derived from an EMBL/GenBank/DDBJ whole genome shotgun (WGS) entry which is preliminary data.</text>
</comment>
<accession>A0ABQ9D0E9</accession>
<gene>
    <name evidence="1" type="ORF">WISP_111287</name>
</gene>
<name>A0ABQ9D0E9_9PASS</name>
<organism evidence="1 2">
    <name type="scientific">Willisornis vidua</name>
    <name type="common">Xingu scale-backed antbird</name>
    <dbReference type="NCBI Taxonomy" id="1566151"/>
    <lineage>
        <taxon>Eukaryota</taxon>
        <taxon>Metazoa</taxon>
        <taxon>Chordata</taxon>
        <taxon>Craniata</taxon>
        <taxon>Vertebrata</taxon>
        <taxon>Euteleostomi</taxon>
        <taxon>Archelosauria</taxon>
        <taxon>Archosauria</taxon>
        <taxon>Dinosauria</taxon>
        <taxon>Saurischia</taxon>
        <taxon>Theropoda</taxon>
        <taxon>Coelurosauria</taxon>
        <taxon>Aves</taxon>
        <taxon>Neognathae</taxon>
        <taxon>Neoaves</taxon>
        <taxon>Telluraves</taxon>
        <taxon>Australaves</taxon>
        <taxon>Passeriformes</taxon>
        <taxon>Thamnophilidae</taxon>
        <taxon>Willisornis</taxon>
    </lineage>
</organism>
<evidence type="ECO:0000313" key="1">
    <source>
        <dbReference type="EMBL" id="KAJ7410020.1"/>
    </source>
</evidence>